<dbReference type="SUPFAM" id="SSF56784">
    <property type="entry name" value="HAD-like"/>
    <property type="match status" value="1"/>
</dbReference>
<dbReference type="AlphaFoldDB" id="A0A6C2UTF3"/>
<dbReference type="InterPro" id="IPR023198">
    <property type="entry name" value="PGP-like_dom2"/>
</dbReference>
<evidence type="ECO:0008006" key="3">
    <source>
        <dbReference type="Google" id="ProtNLM"/>
    </source>
</evidence>
<dbReference type="InterPro" id="IPR041492">
    <property type="entry name" value="HAD_2"/>
</dbReference>
<dbReference type="Pfam" id="PF13419">
    <property type="entry name" value="HAD_2"/>
    <property type="match status" value="1"/>
</dbReference>
<name>A0A6C2UTF3_9BACT</name>
<organism evidence="1 2">
    <name type="scientific">Pontiella sulfatireligans</name>
    <dbReference type="NCBI Taxonomy" id="2750658"/>
    <lineage>
        <taxon>Bacteria</taxon>
        <taxon>Pseudomonadati</taxon>
        <taxon>Kiritimatiellota</taxon>
        <taxon>Kiritimatiellia</taxon>
        <taxon>Kiritimatiellales</taxon>
        <taxon>Pontiellaceae</taxon>
        <taxon>Pontiella</taxon>
    </lineage>
</organism>
<dbReference type="InterPro" id="IPR023214">
    <property type="entry name" value="HAD_sf"/>
</dbReference>
<dbReference type="Gene3D" id="1.10.150.240">
    <property type="entry name" value="Putative phosphatase, domain 2"/>
    <property type="match status" value="1"/>
</dbReference>
<accession>A0A6C2UTF3</accession>
<dbReference type="SFLD" id="SFLDG01129">
    <property type="entry name" value="C1.5:_HAD__Beta-PGM__Phosphata"/>
    <property type="match status" value="1"/>
</dbReference>
<dbReference type="SFLD" id="SFLDS00003">
    <property type="entry name" value="Haloacid_Dehalogenase"/>
    <property type="match status" value="1"/>
</dbReference>
<dbReference type="Gene3D" id="3.40.50.1000">
    <property type="entry name" value="HAD superfamily/HAD-like"/>
    <property type="match status" value="1"/>
</dbReference>
<keyword evidence="2" id="KW-1185">Reference proteome</keyword>
<evidence type="ECO:0000313" key="1">
    <source>
        <dbReference type="EMBL" id="VGO23548.1"/>
    </source>
</evidence>
<dbReference type="Proteomes" id="UP000346198">
    <property type="component" value="Unassembled WGS sequence"/>
</dbReference>
<sequence length="327" mass="36036">MHFPDLGNSAESLGLVELEKTSDLRFSAGKDGVQAVAKTGDGKVEFIGFENNTLALVNSALGYPAYYPVPALDKEEPIKAVLMDLDGTTVHSEEFWIWIIQLSTASLLDNPKFELEDADLPYVSGHSVSEHLQYCVNKYCADKTVEEARNFYFEHTHREMKLILDGKGKPGAFRPSPGIKEFLLELKNMDMKLGLVTSGLYEKAYPEILDAFKTLDMGDPAYFYDAIITAGFALRKGEAGTLGELSPKPHPWLYAETMRVGLGMDFNQRYSAIGIEDSGAGIVSILLAGMQPWGIGGGNINQSGTRGLCSHYFKDFEGLLSKIKERI</sequence>
<gene>
    <name evidence="1" type="ORF">SCARR_05655</name>
</gene>
<dbReference type="RefSeq" id="WP_136066003.1">
    <property type="nucleotide sequence ID" value="NZ_CAAHFH010000004.1"/>
</dbReference>
<dbReference type="EMBL" id="CAAHFH010000004">
    <property type="protein sequence ID" value="VGO23548.1"/>
    <property type="molecule type" value="Genomic_DNA"/>
</dbReference>
<reference evidence="1 2" key="1">
    <citation type="submission" date="2019-04" db="EMBL/GenBank/DDBJ databases">
        <authorList>
            <person name="Van Vliet M D."/>
        </authorList>
    </citation>
    <scope>NUCLEOTIDE SEQUENCE [LARGE SCALE GENOMIC DNA]</scope>
    <source>
        <strain evidence="1 2">F21</strain>
    </source>
</reference>
<proteinExistence type="predicted"/>
<protein>
    <recommendedName>
        <fullName evidence="3">Beta-phosphoglucomutase</fullName>
    </recommendedName>
</protein>
<dbReference type="InterPro" id="IPR036412">
    <property type="entry name" value="HAD-like_sf"/>
</dbReference>
<evidence type="ECO:0000313" key="2">
    <source>
        <dbReference type="Proteomes" id="UP000346198"/>
    </source>
</evidence>